<reference evidence="3" key="1">
    <citation type="journal article" date="2023" name="Mol. Phylogenet. Evol.">
        <title>Genome-scale phylogeny and comparative genomics of the fungal order Sordariales.</title>
        <authorList>
            <person name="Hensen N."/>
            <person name="Bonometti L."/>
            <person name="Westerberg I."/>
            <person name="Brannstrom I.O."/>
            <person name="Guillou S."/>
            <person name="Cros-Aarteil S."/>
            <person name="Calhoun S."/>
            <person name="Haridas S."/>
            <person name="Kuo A."/>
            <person name="Mondo S."/>
            <person name="Pangilinan J."/>
            <person name="Riley R."/>
            <person name="LaButti K."/>
            <person name="Andreopoulos B."/>
            <person name="Lipzen A."/>
            <person name="Chen C."/>
            <person name="Yan M."/>
            <person name="Daum C."/>
            <person name="Ng V."/>
            <person name="Clum A."/>
            <person name="Steindorff A."/>
            <person name="Ohm R.A."/>
            <person name="Martin F."/>
            <person name="Silar P."/>
            <person name="Natvig D.O."/>
            <person name="Lalanne C."/>
            <person name="Gautier V."/>
            <person name="Ament-Velasquez S.L."/>
            <person name="Kruys A."/>
            <person name="Hutchinson M.I."/>
            <person name="Powell A.J."/>
            <person name="Barry K."/>
            <person name="Miller A.N."/>
            <person name="Grigoriev I.V."/>
            <person name="Debuchy R."/>
            <person name="Gladieux P."/>
            <person name="Hiltunen Thoren M."/>
            <person name="Johannesson H."/>
        </authorList>
    </citation>
    <scope>NUCLEOTIDE SEQUENCE [LARGE SCALE GENOMIC DNA]</scope>
    <source>
        <strain evidence="3">CBS 284.82</strain>
    </source>
</reference>
<gene>
    <name evidence="2" type="ORF">C8A01DRAFT_15417</name>
</gene>
<accession>A0AAN6SSJ9</accession>
<feature type="compositionally biased region" description="Pro residues" evidence="1">
    <location>
        <begin position="1"/>
        <end position="10"/>
    </location>
</feature>
<protein>
    <submittedName>
        <fullName evidence="2">Uncharacterized protein</fullName>
    </submittedName>
</protein>
<organism evidence="2 3">
    <name type="scientific">Parachaetomium inaequale</name>
    <dbReference type="NCBI Taxonomy" id="2588326"/>
    <lineage>
        <taxon>Eukaryota</taxon>
        <taxon>Fungi</taxon>
        <taxon>Dikarya</taxon>
        <taxon>Ascomycota</taxon>
        <taxon>Pezizomycotina</taxon>
        <taxon>Sordariomycetes</taxon>
        <taxon>Sordariomycetidae</taxon>
        <taxon>Sordariales</taxon>
        <taxon>Chaetomiaceae</taxon>
        <taxon>Parachaetomium</taxon>
    </lineage>
</organism>
<comment type="caution">
    <text evidence="2">The sequence shown here is derived from an EMBL/GenBank/DDBJ whole genome shotgun (WGS) entry which is preliminary data.</text>
</comment>
<proteinExistence type="predicted"/>
<evidence type="ECO:0000313" key="2">
    <source>
        <dbReference type="EMBL" id="KAK4040760.1"/>
    </source>
</evidence>
<feature type="non-terminal residue" evidence="2">
    <location>
        <position position="94"/>
    </location>
</feature>
<dbReference type="Proteomes" id="UP001303115">
    <property type="component" value="Unassembled WGS sequence"/>
</dbReference>
<evidence type="ECO:0000313" key="3">
    <source>
        <dbReference type="Proteomes" id="UP001303115"/>
    </source>
</evidence>
<name>A0AAN6SSJ9_9PEZI</name>
<dbReference type="AlphaFoldDB" id="A0AAN6SSJ9"/>
<feature type="region of interest" description="Disordered" evidence="1">
    <location>
        <begin position="1"/>
        <end position="94"/>
    </location>
</feature>
<sequence length="94" mass="10367">MPVPPSPPPPGERRRYAPLTPSPLNPNTYLANINNKIRPQQEHPASTTTKANNKTQKPDPTTQNPSTLPQKYAALAHASPTQRLLRQKAAAAWR</sequence>
<keyword evidence="3" id="KW-1185">Reference proteome</keyword>
<feature type="compositionally biased region" description="Polar residues" evidence="1">
    <location>
        <begin position="25"/>
        <end position="69"/>
    </location>
</feature>
<dbReference type="EMBL" id="MU854370">
    <property type="protein sequence ID" value="KAK4040760.1"/>
    <property type="molecule type" value="Genomic_DNA"/>
</dbReference>
<evidence type="ECO:0000256" key="1">
    <source>
        <dbReference type="SAM" id="MobiDB-lite"/>
    </source>
</evidence>